<dbReference type="EMBL" id="CP017101">
    <property type="protein sequence ID" value="APO66000.1"/>
    <property type="molecule type" value="Genomic_DNA"/>
</dbReference>
<name>A0A1L5NDM7_9HYPH</name>
<dbReference type="AlphaFoldDB" id="A0A1L5NDM7"/>
<dbReference type="Proteomes" id="UP000184749">
    <property type="component" value="Chromosome"/>
</dbReference>
<proteinExistence type="predicted"/>
<evidence type="ECO:0000313" key="2">
    <source>
        <dbReference type="Proteomes" id="UP000184749"/>
    </source>
</evidence>
<evidence type="ECO:0000313" key="1">
    <source>
        <dbReference type="EMBL" id="APO66000.1"/>
    </source>
</evidence>
<gene>
    <name evidence="1" type="ORF">IE4872_CH00333</name>
</gene>
<accession>A0A1L5NDM7</accession>
<reference evidence="1 2" key="1">
    <citation type="submission" date="2016-09" db="EMBL/GenBank/DDBJ databases">
        <title>The complete genome sequences of Rhizobium gallicum, symbiovars gallicum and phaseoli, symbionts associated to common bean (Phaseolus vulgaris).</title>
        <authorList>
            <person name="Bustos P."/>
            <person name="Santamaria R.I."/>
            <person name="Perez-Carrascal O.M."/>
            <person name="Juarez S."/>
            <person name="Lozano L."/>
            <person name="Martinez-Flores I."/>
            <person name="Martinez-Romero E."/>
            <person name="Cevallos M."/>
            <person name="Romero D."/>
            <person name="Davila G."/>
            <person name="Gonzalez V."/>
        </authorList>
    </citation>
    <scope>NUCLEOTIDE SEQUENCE [LARGE SCALE GENOMIC DNA]</scope>
    <source>
        <strain evidence="1 2">IE4872</strain>
    </source>
</reference>
<sequence length="104" mass="11721">MLLQLYHFESAPALSTNLLKGRTSCFERWIPSSPCASALTEPEKETVLLQHHIQSEILQNRVEWHVLEHGVFLEQGGECIRIMRGLEGCGPPDQLDVGSHGRFL</sequence>
<organism evidence="1 2">
    <name type="scientific">Rhizobium gallicum</name>
    <dbReference type="NCBI Taxonomy" id="56730"/>
    <lineage>
        <taxon>Bacteria</taxon>
        <taxon>Pseudomonadati</taxon>
        <taxon>Pseudomonadota</taxon>
        <taxon>Alphaproteobacteria</taxon>
        <taxon>Hyphomicrobiales</taxon>
        <taxon>Rhizobiaceae</taxon>
        <taxon>Rhizobium/Agrobacterium group</taxon>
        <taxon>Rhizobium</taxon>
    </lineage>
</organism>
<protein>
    <submittedName>
        <fullName evidence="1">Uncharacterized protein</fullName>
    </submittedName>
</protein>